<dbReference type="Pfam" id="PF01351">
    <property type="entry name" value="RNase_HII"/>
    <property type="match status" value="1"/>
</dbReference>
<gene>
    <name evidence="14" type="primary">rnhB</name>
    <name evidence="18" type="ORF">ACFSOY_15585</name>
</gene>
<feature type="binding site" evidence="14 15">
    <location>
        <position position="83"/>
    </location>
    <ligand>
        <name>a divalent metal cation</name>
        <dbReference type="ChEBI" id="CHEBI:60240"/>
    </ligand>
</feature>
<evidence type="ECO:0000313" key="19">
    <source>
        <dbReference type="Proteomes" id="UP001597343"/>
    </source>
</evidence>
<keyword evidence="19" id="KW-1185">Reference proteome</keyword>
<feature type="domain" description="RNase H type-2" evidence="17">
    <location>
        <begin position="77"/>
        <end position="270"/>
    </location>
</feature>
<evidence type="ECO:0000256" key="1">
    <source>
        <dbReference type="ARBA" id="ARBA00000077"/>
    </source>
</evidence>
<evidence type="ECO:0000256" key="15">
    <source>
        <dbReference type="PROSITE-ProRule" id="PRU01319"/>
    </source>
</evidence>
<keyword evidence="11 14" id="KW-0255">Endonuclease</keyword>
<evidence type="ECO:0000256" key="12">
    <source>
        <dbReference type="ARBA" id="ARBA00022801"/>
    </source>
</evidence>
<evidence type="ECO:0000256" key="4">
    <source>
        <dbReference type="ARBA" id="ARBA00004496"/>
    </source>
</evidence>
<accession>A0ABW4ZZG9</accession>
<dbReference type="GO" id="GO:0004523">
    <property type="term" value="F:RNA-DNA hybrid ribonuclease activity"/>
    <property type="evidence" value="ECO:0007669"/>
    <property type="project" value="UniProtKB-EC"/>
</dbReference>
<keyword evidence="13 14" id="KW-0464">Manganese</keyword>
<evidence type="ECO:0000256" key="11">
    <source>
        <dbReference type="ARBA" id="ARBA00022759"/>
    </source>
</evidence>
<keyword evidence="9 14" id="KW-0540">Nuclease</keyword>
<dbReference type="HAMAP" id="MF_00052_B">
    <property type="entry name" value="RNase_HII_B"/>
    <property type="match status" value="1"/>
</dbReference>
<keyword evidence="12 14" id="KW-0378">Hydrolase</keyword>
<name>A0ABW4ZZG9_9BACL</name>
<organism evidence="18 19">
    <name type="scientific">Tumebacillus lipolyticus</name>
    <dbReference type="NCBI Taxonomy" id="1280370"/>
    <lineage>
        <taxon>Bacteria</taxon>
        <taxon>Bacillati</taxon>
        <taxon>Bacillota</taxon>
        <taxon>Bacilli</taxon>
        <taxon>Bacillales</taxon>
        <taxon>Alicyclobacillaceae</taxon>
        <taxon>Tumebacillus</taxon>
    </lineage>
</organism>
<dbReference type="PROSITE" id="PS51975">
    <property type="entry name" value="RNASE_H_2"/>
    <property type="match status" value="1"/>
</dbReference>
<feature type="binding site" evidence="14 15">
    <location>
        <position position="84"/>
    </location>
    <ligand>
        <name>a divalent metal cation</name>
        <dbReference type="ChEBI" id="CHEBI:60240"/>
    </ligand>
</feature>
<dbReference type="PANTHER" id="PTHR10954">
    <property type="entry name" value="RIBONUCLEASE H2 SUBUNIT A"/>
    <property type="match status" value="1"/>
</dbReference>
<evidence type="ECO:0000256" key="10">
    <source>
        <dbReference type="ARBA" id="ARBA00022723"/>
    </source>
</evidence>
<dbReference type="EC" id="3.1.26.4" evidence="6 14"/>
<evidence type="ECO:0000256" key="13">
    <source>
        <dbReference type="ARBA" id="ARBA00023211"/>
    </source>
</evidence>
<evidence type="ECO:0000256" key="2">
    <source>
        <dbReference type="ARBA" id="ARBA00001946"/>
    </source>
</evidence>
<dbReference type="NCBIfam" id="NF000595">
    <property type="entry name" value="PRK00015.1-3"/>
    <property type="match status" value="1"/>
</dbReference>
<keyword evidence="8 14" id="KW-0963">Cytoplasm</keyword>
<evidence type="ECO:0000256" key="3">
    <source>
        <dbReference type="ARBA" id="ARBA00004065"/>
    </source>
</evidence>
<evidence type="ECO:0000256" key="6">
    <source>
        <dbReference type="ARBA" id="ARBA00012180"/>
    </source>
</evidence>
<dbReference type="InterPro" id="IPR012337">
    <property type="entry name" value="RNaseH-like_sf"/>
</dbReference>
<feature type="binding site" evidence="14 15">
    <location>
        <position position="179"/>
    </location>
    <ligand>
        <name>a divalent metal cation</name>
        <dbReference type="ChEBI" id="CHEBI:60240"/>
    </ligand>
</feature>
<evidence type="ECO:0000256" key="14">
    <source>
        <dbReference type="HAMAP-Rule" id="MF_00052"/>
    </source>
</evidence>
<comment type="subcellular location">
    <subcellularLocation>
        <location evidence="4 14">Cytoplasm</location>
    </subcellularLocation>
</comment>
<dbReference type="Gene3D" id="3.30.420.10">
    <property type="entry name" value="Ribonuclease H-like superfamily/Ribonuclease H"/>
    <property type="match status" value="1"/>
</dbReference>
<comment type="function">
    <text evidence="3 14 16">Endonuclease that specifically degrades the RNA of RNA-DNA hybrids.</text>
</comment>
<dbReference type="InterPro" id="IPR001352">
    <property type="entry name" value="RNase_HII/HIII"/>
</dbReference>
<comment type="cofactor">
    <cofactor evidence="2">
        <name>Mg(2+)</name>
        <dbReference type="ChEBI" id="CHEBI:18420"/>
    </cofactor>
</comment>
<dbReference type="PANTHER" id="PTHR10954:SF18">
    <property type="entry name" value="RIBONUCLEASE HII"/>
    <property type="match status" value="1"/>
</dbReference>
<evidence type="ECO:0000256" key="9">
    <source>
        <dbReference type="ARBA" id="ARBA00022722"/>
    </source>
</evidence>
<sequence length="275" mass="30750">MVRTIDFATLTVGEIRSWLKQAEPDQKQTKLLLSDARIGVRKLIEAKLRERMKSEATAAWQEQMWQHERVARAEGFRLIAGVDEAGRGPLAGPVVAAAVILPEGIELPGLNDSKQVAEEHRGRLFDLIKEAAVAYGIGVVDVPYIDRYNILQGTFEAARQAIERMNEAFAIQPDFLLTDYLKIPECKQPYQAIVKGDANSFSIAAASILAKVTRDRLMEEYANEYPQYGFDRHKGYASPEHMEALQAHGPCPIHRASFAPVQKLLQGSLFDFVDQ</sequence>
<dbReference type="InterPro" id="IPR036397">
    <property type="entry name" value="RNaseH_sf"/>
</dbReference>
<comment type="caution">
    <text evidence="18">The sequence shown here is derived from an EMBL/GenBank/DDBJ whole genome shotgun (WGS) entry which is preliminary data.</text>
</comment>
<evidence type="ECO:0000259" key="17">
    <source>
        <dbReference type="PROSITE" id="PS51975"/>
    </source>
</evidence>
<dbReference type="CDD" id="cd07182">
    <property type="entry name" value="RNase_HII_bacteria_HII_like"/>
    <property type="match status" value="1"/>
</dbReference>
<evidence type="ECO:0000256" key="16">
    <source>
        <dbReference type="RuleBase" id="RU003515"/>
    </source>
</evidence>
<dbReference type="EMBL" id="JBHUIO010000009">
    <property type="protein sequence ID" value="MFD2171392.1"/>
    <property type="molecule type" value="Genomic_DNA"/>
</dbReference>
<comment type="cofactor">
    <cofactor evidence="14 15">
        <name>Mn(2+)</name>
        <dbReference type="ChEBI" id="CHEBI:29035"/>
    </cofactor>
    <cofactor evidence="14 15">
        <name>Mg(2+)</name>
        <dbReference type="ChEBI" id="CHEBI:18420"/>
    </cofactor>
    <text evidence="14 15">Manganese or magnesium. Binds 1 divalent metal ion per monomer in the absence of substrate. May bind a second metal ion after substrate binding.</text>
</comment>
<protein>
    <recommendedName>
        <fullName evidence="7 14">Ribonuclease HII</fullName>
        <shortName evidence="14">RNase HII</shortName>
        <ecNumber evidence="6 14">3.1.26.4</ecNumber>
    </recommendedName>
</protein>
<comment type="similarity">
    <text evidence="5 14 16">Belongs to the RNase HII family.</text>
</comment>
<evidence type="ECO:0000256" key="5">
    <source>
        <dbReference type="ARBA" id="ARBA00007383"/>
    </source>
</evidence>
<evidence type="ECO:0000256" key="8">
    <source>
        <dbReference type="ARBA" id="ARBA00022490"/>
    </source>
</evidence>
<evidence type="ECO:0000256" key="7">
    <source>
        <dbReference type="ARBA" id="ARBA00019179"/>
    </source>
</evidence>
<dbReference type="NCBIfam" id="NF000594">
    <property type="entry name" value="PRK00015.1-1"/>
    <property type="match status" value="1"/>
</dbReference>
<keyword evidence="10 14" id="KW-0479">Metal-binding</keyword>
<dbReference type="RefSeq" id="WP_386048148.1">
    <property type="nucleotide sequence ID" value="NZ_JBHUIO010000009.1"/>
</dbReference>
<dbReference type="SUPFAM" id="SSF53098">
    <property type="entry name" value="Ribonuclease H-like"/>
    <property type="match status" value="1"/>
</dbReference>
<proteinExistence type="inferred from homology"/>
<dbReference type="Proteomes" id="UP001597343">
    <property type="component" value="Unassembled WGS sequence"/>
</dbReference>
<evidence type="ECO:0000313" key="18">
    <source>
        <dbReference type="EMBL" id="MFD2171392.1"/>
    </source>
</evidence>
<comment type="catalytic activity">
    <reaction evidence="1 14 15 16">
        <text>Endonucleolytic cleavage to 5'-phosphomonoester.</text>
        <dbReference type="EC" id="3.1.26.4"/>
    </reaction>
</comment>
<dbReference type="InterPro" id="IPR024567">
    <property type="entry name" value="RNase_HII/HIII_dom"/>
</dbReference>
<reference evidence="19" key="1">
    <citation type="journal article" date="2019" name="Int. J. Syst. Evol. Microbiol.">
        <title>The Global Catalogue of Microorganisms (GCM) 10K type strain sequencing project: providing services to taxonomists for standard genome sequencing and annotation.</title>
        <authorList>
            <consortium name="The Broad Institute Genomics Platform"/>
            <consortium name="The Broad Institute Genome Sequencing Center for Infectious Disease"/>
            <person name="Wu L."/>
            <person name="Ma J."/>
        </authorList>
    </citation>
    <scope>NUCLEOTIDE SEQUENCE [LARGE SCALE GENOMIC DNA]</scope>
    <source>
        <strain evidence="19">CGMCC 1.13574</strain>
    </source>
</reference>
<dbReference type="InterPro" id="IPR022898">
    <property type="entry name" value="RNase_HII"/>
</dbReference>